<evidence type="ECO:0000256" key="2">
    <source>
        <dbReference type="ARBA" id="ARBA00022448"/>
    </source>
</evidence>
<comment type="similarity">
    <text evidence="7">Belongs to the binding-protein-dependent transport system permease family.</text>
</comment>
<evidence type="ECO:0000313" key="10">
    <source>
        <dbReference type="Proteomes" id="UP001596047"/>
    </source>
</evidence>
<feature type="domain" description="ABC transmembrane type-1" evidence="8">
    <location>
        <begin position="75"/>
        <end position="276"/>
    </location>
</feature>
<protein>
    <submittedName>
        <fullName evidence="9">Carbohydrate ABC transporter permease</fullName>
    </submittedName>
</protein>
<dbReference type="SUPFAM" id="SSF161098">
    <property type="entry name" value="MetI-like"/>
    <property type="match status" value="1"/>
</dbReference>
<sequence>MTYRLSLGRKLFLAFNYAFLVFISLLCVLPLIHILAISLSSSSASAAGAVKLWPVEFSAATYQHVLSTTQFLRSFWISIERVLLGTSINTILTLLIAYPLYKEQKDFRWRTFYVWVFVITMLFSGGLIPWYITIKTAGLLDTIGALVLPGAVPVFNVILMINFFRGLPKELEESARIDGAGHLTTLLKIFVPLSLPSLATITLFSMVGHWNSWFDGLILMNRPEHWPLQSFLQTIVIAADPRFMTEDDAQKLALVSNRTIHSAEIFVAALPILLVYPFLQRFFIKGITLGSVKG</sequence>
<keyword evidence="3" id="KW-1003">Cell membrane</keyword>
<feature type="transmembrane region" description="Helical" evidence="7">
    <location>
        <begin position="12"/>
        <end position="36"/>
    </location>
</feature>
<feature type="transmembrane region" description="Helical" evidence="7">
    <location>
        <begin position="260"/>
        <end position="279"/>
    </location>
</feature>
<evidence type="ECO:0000256" key="4">
    <source>
        <dbReference type="ARBA" id="ARBA00022692"/>
    </source>
</evidence>
<name>A0ABW0VY89_9BACL</name>
<organism evidence="9 10">
    <name type="scientific">Paenibacillus solisilvae</name>
    <dbReference type="NCBI Taxonomy" id="2486751"/>
    <lineage>
        <taxon>Bacteria</taxon>
        <taxon>Bacillati</taxon>
        <taxon>Bacillota</taxon>
        <taxon>Bacilli</taxon>
        <taxon>Bacillales</taxon>
        <taxon>Paenibacillaceae</taxon>
        <taxon>Paenibacillus</taxon>
    </lineage>
</organism>
<dbReference type="Proteomes" id="UP001596047">
    <property type="component" value="Unassembled WGS sequence"/>
</dbReference>
<feature type="transmembrane region" description="Helical" evidence="7">
    <location>
        <begin position="82"/>
        <end position="100"/>
    </location>
</feature>
<dbReference type="PROSITE" id="PS50928">
    <property type="entry name" value="ABC_TM1"/>
    <property type="match status" value="1"/>
</dbReference>
<keyword evidence="2 7" id="KW-0813">Transport</keyword>
<feature type="transmembrane region" description="Helical" evidence="7">
    <location>
        <begin position="112"/>
        <end position="132"/>
    </location>
</feature>
<dbReference type="Pfam" id="PF00528">
    <property type="entry name" value="BPD_transp_1"/>
    <property type="match status" value="1"/>
</dbReference>
<dbReference type="Gene3D" id="1.10.3720.10">
    <property type="entry name" value="MetI-like"/>
    <property type="match status" value="1"/>
</dbReference>
<dbReference type="PANTHER" id="PTHR43744:SF9">
    <property type="entry name" value="POLYGALACTURONAN_RHAMNOGALACTURONAN TRANSPORT SYSTEM PERMEASE PROTEIN YTCP"/>
    <property type="match status" value="1"/>
</dbReference>
<keyword evidence="10" id="KW-1185">Reference proteome</keyword>
<dbReference type="InterPro" id="IPR000515">
    <property type="entry name" value="MetI-like"/>
</dbReference>
<dbReference type="PANTHER" id="PTHR43744">
    <property type="entry name" value="ABC TRANSPORTER PERMEASE PROTEIN MG189-RELATED-RELATED"/>
    <property type="match status" value="1"/>
</dbReference>
<evidence type="ECO:0000256" key="6">
    <source>
        <dbReference type="ARBA" id="ARBA00023136"/>
    </source>
</evidence>
<evidence type="ECO:0000313" key="9">
    <source>
        <dbReference type="EMBL" id="MFC5649684.1"/>
    </source>
</evidence>
<evidence type="ECO:0000256" key="3">
    <source>
        <dbReference type="ARBA" id="ARBA00022475"/>
    </source>
</evidence>
<reference evidence="10" key="1">
    <citation type="journal article" date="2019" name="Int. J. Syst. Evol. Microbiol.">
        <title>The Global Catalogue of Microorganisms (GCM) 10K type strain sequencing project: providing services to taxonomists for standard genome sequencing and annotation.</title>
        <authorList>
            <consortium name="The Broad Institute Genomics Platform"/>
            <consortium name="The Broad Institute Genome Sequencing Center for Infectious Disease"/>
            <person name="Wu L."/>
            <person name="Ma J."/>
        </authorList>
    </citation>
    <scope>NUCLEOTIDE SEQUENCE [LARGE SCALE GENOMIC DNA]</scope>
    <source>
        <strain evidence="10">CGMCC 1.3240</strain>
    </source>
</reference>
<evidence type="ECO:0000259" key="8">
    <source>
        <dbReference type="PROSITE" id="PS50928"/>
    </source>
</evidence>
<dbReference type="CDD" id="cd06261">
    <property type="entry name" value="TM_PBP2"/>
    <property type="match status" value="1"/>
</dbReference>
<evidence type="ECO:0000256" key="7">
    <source>
        <dbReference type="RuleBase" id="RU363032"/>
    </source>
</evidence>
<dbReference type="InterPro" id="IPR035906">
    <property type="entry name" value="MetI-like_sf"/>
</dbReference>
<feature type="transmembrane region" description="Helical" evidence="7">
    <location>
        <begin position="185"/>
        <end position="207"/>
    </location>
</feature>
<feature type="transmembrane region" description="Helical" evidence="7">
    <location>
        <begin position="144"/>
        <end position="164"/>
    </location>
</feature>
<keyword evidence="6 7" id="KW-0472">Membrane</keyword>
<evidence type="ECO:0000256" key="5">
    <source>
        <dbReference type="ARBA" id="ARBA00022989"/>
    </source>
</evidence>
<keyword evidence="5 7" id="KW-1133">Transmembrane helix</keyword>
<accession>A0ABW0VY89</accession>
<keyword evidence="4 7" id="KW-0812">Transmembrane</keyword>
<dbReference type="EMBL" id="JBHSOW010000040">
    <property type="protein sequence ID" value="MFC5649684.1"/>
    <property type="molecule type" value="Genomic_DNA"/>
</dbReference>
<evidence type="ECO:0000256" key="1">
    <source>
        <dbReference type="ARBA" id="ARBA00004651"/>
    </source>
</evidence>
<gene>
    <name evidence="9" type="ORF">ACFPYJ_11230</name>
</gene>
<comment type="subcellular location">
    <subcellularLocation>
        <location evidence="1 7">Cell membrane</location>
        <topology evidence="1 7">Multi-pass membrane protein</topology>
    </subcellularLocation>
</comment>
<proteinExistence type="inferred from homology"/>
<dbReference type="RefSeq" id="WP_379188215.1">
    <property type="nucleotide sequence ID" value="NZ_JBHSOW010000040.1"/>
</dbReference>
<comment type="caution">
    <text evidence="9">The sequence shown here is derived from an EMBL/GenBank/DDBJ whole genome shotgun (WGS) entry which is preliminary data.</text>
</comment>